<dbReference type="GO" id="GO:0033554">
    <property type="term" value="P:cellular response to stress"/>
    <property type="evidence" value="ECO:0007669"/>
    <property type="project" value="TreeGrafter"/>
</dbReference>
<dbReference type="Pfam" id="PF00578">
    <property type="entry name" value="AhpC-TSA"/>
    <property type="match status" value="1"/>
</dbReference>
<dbReference type="NCBIfam" id="NF009668">
    <property type="entry name" value="PRK13189.1"/>
    <property type="match status" value="1"/>
</dbReference>
<evidence type="ECO:0000256" key="9">
    <source>
        <dbReference type="ARBA" id="ARBA00047572"/>
    </source>
</evidence>
<dbReference type="PANTHER" id="PTHR10681">
    <property type="entry name" value="THIOREDOXIN PEROXIDASE"/>
    <property type="match status" value="1"/>
</dbReference>
<protein>
    <recommendedName>
        <fullName evidence="3">Alkyl hydroperoxide reductase C</fullName>
        <ecNumber evidence="2">1.11.1.26</ecNumber>
    </recommendedName>
    <alternativeName>
        <fullName evidence="8">Peroxiredoxin</fullName>
    </alternativeName>
</protein>
<dbReference type="GO" id="GO:0008379">
    <property type="term" value="F:thioredoxin peroxidase activity"/>
    <property type="evidence" value="ECO:0007669"/>
    <property type="project" value="TreeGrafter"/>
</dbReference>
<evidence type="ECO:0000256" key="8">
    <source>
        <dbReference type="ARBA" id="ARBA00032077"/>
    </source>
</evidence>
<evidence type="ECO:0000256" key="1">
    <source>
        <dbReference type="ARBA" id="ARBA00011654"/>
    </source>
</evidence>
<dbReference type="Gene3D" id="3.40.30.10">
    <property type="entry name" value="Glutaredoxin"/>
    <property type="match status" value="1"/>
</dbReference>
<keyword evidence="5" id="KW-0049">Antioxidant</keyword>
<dbReference type="GO" id="GO:0005829">
    <property type="term" value="C:cytosol"/>
    <property type="evidence" value="ECO:0007669"/>
    <property type="project" value="TreeGrafter"/>
</dbReference>
<sequence>MVEHSVYWRYRDCYSAQGYRNQIAGSLMETSPQIAAPNSMIGKRAPEFSARSSKGELSMAAFEGSWTMLFCHPASFTPVCTTEFIELARRKSEFDALGVELLGLSIDSVYSNINWLEWIKARTDVEVEFPVIEDLSMEVAKAYGMIDSTSRTSATVRACYFIDPNQIVQAIIHYPMYVGRSIDELLRVQKALIDTYQNDLSTPANWQPGDKYLKTSLDMEALKPDNWLSTAIVDRVDG</sequence>
<feature type="domain" description="Thioredoxin" evidence="10">
    <location>
        <begin position="39"/>
        <end position="194"/>
    </location>
</feature>
<dbReference type="AlphaFoldDB" id="E0XR04"/>
<organism evidence="11">
    <name type="scientific">uncultured alpha proteobacterium HF0010_13E22</name>
    <dbReference type="NCBI Taxonomy" id="710801"/>
    <lineage>
        <taxon>Bacteria</taxon>
        <taxon>Pseudomonadati</taxon>
        <taxon>Pseudomonadota</taxon>
        <taxon>Alphaproteobacteria</taxon>
        <taxon>environmental samples</taxon>
    </lineage>
</organism>
<keyword evidence="4" id="KW-0575">Peroxidase</keyword>
<dbReference type="SUPFAM" id="SSF52833">
    <property type="entry name" value="Thioredoxin-like"/>
    <property type="match status" value="1"/>
</dbReference>
<evidence type="ECO:0000256" key="5">
    <source>
        <dbReference type="ARBA" id="ARBA00022862"/>
    </source>
</evidence>
<keyword evidence="7" id="KW-0676">Redox-active center</keyword>
<evidence type="ECO:0000256" key="6">
    <source>
        <dbReference type="ARBA" id="ARBA00023002"/>
    </source>
</evidence>
<comment type="catalytic activity">
    <reaction evidence="9">
        <text>a hydroperoxide + NADH + H(+) = an alcohol + NAD(+) + H2O</text>
        <dbReference type="Rhea" id="RHEA:62628"/>
        <dbReference type="ChEBI" id="CHEBI:15377"/>
        <dbReference type="ChEBI" id="CHEBI:15378"/>
        <dbReference type="ChEBI" id="CHEBI:30879"/>
        <dbReference type="ChEBI" id="CHEBI:35924"/>
        <dbReference type="ChEBI" id="CHEBI:57540"/>
        <dbReference type="ChEBI" id="CHEBI:57945"/>
        <dbReference type="EC" id="1.11.1.26"/>
    </reaction>
</comment>
<dbReference type="InterPro" id="IPR036249">
    <property type="entry name" value="Thioredoxin-like_sf"/>
</dbReference>
<evidence type="ECO:0000256" key="3">
    <source>
        <dbReference type="ARBA" id="ARBA00017462"/>
    </source>
</evidence>
<proteinExistence type="predicted"/>
<dbReference type="GO" id="GO:0045454">
    <property type="term" value="P:cell redox homeostasis"/>
    <property type="evidence" value="ECO:0007669"/>
    <property type="project" value="TreeGrafter"/>
</dbReference>
<keyword evidence="6" id="KW-0560">Oxidoreductase</keyword>
<accession>E0XR04</accession>
<dbReference type="PANTHER" id="PTHR10681:SF121">
    <property type="entry name" value="ALKYL HYDROPEROXIDE REDUCTASE C"/>
    <property type="match status" value="1"/>
</dbReference>
<dbReference type="GO" id="GO:0102039">
    <property type="term" value="F:NADH-dependent peroxiredoxin activity"/>
    <property type="evidence" value="ECO:0007669"/>
    <property type="project" value="UniProtKB-EC"/>
</dbReference>
<dbReference type="InterPro" id="IPR000866">
    <property type="entry name" value="AhpC/TSA"/>
</dbReference>
<dbReference type="GO" id="GO:0042744">
    <property type="term" value="P:hydrogen peroxide catabolic process"/>
    <property type="evidence" value="ECO:0007669"/>
    <property type="project" value="TreeGrafter"/>
</dbReference>
<dbReference type="PROSITE" id="PS51352">
    <property type="entry name" value="THIOREDOXIN_2"/>
    <property type="match status" value="1"/>
</dbReference>
<evidence type="ECO:0000256" key="2">
    <source>
        <dbReference type="ARBA" id="ARBA00013021"/>
    </source>
</evidence>
<comment type="subunit">
    <text evidence="1">Homodimer; disulfide-linked, upon oxidation. 5 homodimers assemble to form a ring-like decamer.</text>
</comment>
<reference evidence="11" key="1">
    <citation type="journal article" date="2011" name="Environ. Microbiol.">
        <title>Time-series analyses of Monterey Bay coastal microbial picoplankton using a 'genome proxy' microarray.</title>
        <authorList>
            <person name="Rich V.I."/>
            <person name="Pham V.D."/>
            <person name="Eppley J."/>
            <person name="Shi Y."/>
            <person name="DeLong E.F."/>
        </authorList>
    </citation>
    <scope>NUCLEOTIDE SEQUENCE</scope>
</reference>
<evidence type="ECO:0000259" key="10">
    <source>
        <dbReference type="PROSITE" id="PS51352"/>
    </source>
</evidence>
<dbReference type="InterPro" id="IPR013766">
    <property type="entry name" value="Thioredoxin_domain"/>
</dbReference>
<dbReference type="GO" id="GO:0006979">
    <property type="term" value="P:response to oxidative stress"/>
    <property type="evidence" value="ECO:0007669"/>
    <property type="project" value="TreeGrafter"/>
</dbReference>
<evidence type="ECO:0000256" key="7">
    <source>
        <dbReference type="ARBA" id="ARBA00023284"/>
    </source>
</evidence>
<dbReference type="EMBL" id="GU474848">
    <property type="protein sequence ID" value="ADI16845.1"/>
    <property type="molecule type" value="Genomic_DNA"/>
</dbReference>
<evidence type="ECO:0000313" key="11">
    <source>
        <dbReference type="EMBL" id="ADI16845.1"/>
    </source>
</evidence>
<name>E0XR04_9PROT</name>
<evidence type="ECO:0000256" key="4">
    <source>
        <dbReference type="ARBA" id="ARBA00022559"/>
    </source>
</evidence>
<dbReference type="InterPro" id="IPR050217">
    <property type="entry name" value="Peroxiredoxin"/>
</dbReference>
<dbReference type="EC" id="1.11.1.26" evidence="2"/>